<evidence type="ECO:0008006" key="3">
    <source>
        <dbReference type="Google" id="ProtNLM"/>
    </source>
</evidence>
<gene>
    <name evidence="1" type="ORF">ONB1V03_LOCUS7673</name>
</gene>
<organism evidence="1">
    <name type="scientific">Oppiella nova</name>
    <dbReference type="NCBI Taxonomy" id="334625"/>
    <lineage>
        <taxon>Eukaryota</taxon>
        <taxon>Metazoa</taxon>
        <taxon>Ecdysozoa</taxon>
        <taxon>Arthropoda</taxon>
        <taxon>Chelicerata</taxon>
        <taxon>Arachnida</taxon>
        <taxon>Acari</taxon>
        <taxon>Acariformes</taxon>
        <taxon>Sarcoptiformes</taxon>
        <taxon>Oribatida</taxon>
        <taxon>Brachypylina</taxon>
        <taxon>Oppioidea</taxon>
        <taxon>Oppiidae</taxon>
        <taxon>Oppiella</taxon>
    </lineage>
</organism>
<proteinExistence type="predicted"/>
<dbReference type="AlphaFoldDB" id="A0A7R9QL71"/>
<evidence type="ECO:0000313" key="1">
    <source>
        <dbReference type="EMBL" id="CAD7650188.1"/>
    </source>
</evidence>
<dbReference type="Proteomes" id="UP000728032">
    <property type="component" value="Unassembled WGS sequence"/>
</dbReference>
<dbReference type="Gene3D" id="2.30.42.10">
    <property type="match status" value="1"/>
</dbReference>
<dbReference type="EMBL" id="OC918834">
    <property type="protein sequence ID" value="CAD7650188.1"/>
    <property type="molecule type" value="Genomic_DNA"/>
</dbReference>
<name>A0A7R9QL71_9ACAR</name>
<dbReference type="InterPro" id="IPR036034">
    <property type="entry name" value="PDZ_sf"/>
</dbReference>
<keyword evidence="2" id="KW-1185">Reference proteome</keyword>
<accession>A0A7R9QL71</accession>
<reference evidence="1" key="1">
    <citation type="submission" date="2020-11" db="EMBL/GenBank/DDBJ databases">
        <authorList>
            <person name="Tran Van P."/>
        </authorList>
    </citation>
    <scope>NUCLEOTIDE SEQUENCE</scope>
</reference>
<evidence type="ECO:0000313" key="2">
    <source>
        <dbReference type="Proteomes" id="UP000728032"/>
    </source>
</evidence>
<dbReference type="SUPFAM" id="SSF50156">
    <property type="entry name" value="PDZ domain-like"/>
    <property type="match status" value="1"/>
</dbReference>
<dbReference type="EMBL" id="CAJPVJ010004009">
    <property type="protein sequence ID" value="CAG2168180.1"/>
    <property type="molecule type" value="Genomic_DNA"/>
</dbReference>
<dbReference type="OrthoDB" id="43580at2759"/>
<sequence>MAHKVCSASPHGVLITKKQILVNRALVALVGTAKMVDLGGYVIVLVEQNGKIKLYDVRVGAKRLIEKTFLLFLFPSIGSPAERSDCDEILEINGKSLEDSTHQQIIHHIHQALSLYKRYNR</sequence>
<protein>
    <recommendedName>
        <fullName evidence="3">PDZ domain-containing protein</fullName>
    </recommendedName>
</protein>